<sequence length="712" mass="74609">MVRGYRSGVAESAAGDLVNGRYRLVEVIGTGGMGRVWRALDEMLDREVAVKEVLLPPGLVGEQREQVNKRSVREARSAARLSHPGIITVHDIVMHQDAPMIVMEYVPGPSLAEAVEAGGRMSVARVVEIGLIMAGAVKEAHALGVVHRDLKPQNVLLAPGRVIITDFGIARLVGDATLTRSGAIMGTPAYMAPEQAHSPVATPEGDIWSLGATLYSAVEGRPPFPGTNYIEVLTALITSEPQPARHAGPLGDVLARVLIKDPDARPGVDELIGLLSAVPVTDSSAAPSPAGAFPMPSESIAPGLLHPGPRTDPPDPGTPPRQSSPAPGGFGAPDPRFGTPQPLPPHPSFPPQGPPQPHPSFPPGPQGITPRPSLTSHDALPAARPRTWRRRDLALLAGLAALSAAVPAAVNLSREPEKKLLTGPAPIPSYLSGLTSGVRALAFSPDGSRLVSAGGDGLVWWNTATRARTAIASGPNQTTSLAFSPDGKTIAAGGTDGTVWLIDATSHQKRAVLTQHKGPVRSVAFSPGGEVLASGADDDTIWLWDPATGKETAPLKGHKDDVHGVAFSPDGKTLASGAFDRTVRIWNVGDRREEHSFTDHRAGVTGVAFSSDGKTVASSSEDQTVRVWDVPGLKNTHVFGDHADTVLAVAFSPDGRTLASAGWDNTTRLWNTSTWQASSSLTDQSAYVAALAYARTTGTLATGSNDRTIRLY</sequence>
<feature type="compositionally biased region" description="Pro residues" evidence="7">
    <location>
        <begin position="341"/>
        <end position="365"/>
    </location>
</feature>
<dbReference type="PROSITE" id="PS00678">
    <property type="entry name" value="WD_REPEATS_1"/>
    <property type="match status" value="3"/>
</dbReference>
<keyword evidence="10" id="KW-1185">Reference proteome</keyword>
<dbReference type="CDD" id="cd00200">
    <property type="entry name" value="WD40"/>
    <property type="match status" value="1"/>
</dbReference>
<dbReference type="Pfam" id="PF00400">
    <property type="entry name" value="WD40"/>
    <property type="match status" value="7"/>
</dbReference>
<feature type="repeat" description="WD" evidence="5">
    <location>
        <begin position="555"/>
        <end position="596"/>
    </location>
</feature>
<evidence type="ECO:0000259" key="8">
    <source>
        <dbReference type="PROSITE" id="PS50011"/>
    </source>
</evidence>
<gene>
    <name evidence="9" type="ORF">GCM10010468_65630</name>
</gene>
<dbReference type="SMART" id="SM00220">
    <property type="entry name" value="S_TKc"/>
    <property type="match status" value="1"/>
</dbReference>
<dbReference type="SUPFAM" id="SSF56112">
    <property type="entry name" value="Protein kinase-like (PK-like)"/>
    <property type="match status" value="1"/>
</dbReference>
<evidence type="ECO:0000313" key="10">
    <source>
        <dbReference type="Proteomes" id="UP001501237"/>
    </source>
</evidence>
<dbReference type="Gene3D" id="3.30.200.20">
    <property type="entry name" value="Phosphorylase Kinase, domain 1"/>
    <property type="match status" value="1"/>
</dbReference>
<keyword evidence="2" id="KW-0677">Repeat</keyword>
<dbReference type="Pfam" id="PF00069">
    <property type="entry name" value="Pkinase"/>
    <property type="match status" value="1"/>
</dbReference>
<feature type="repeat" description="WD" evidence="5">
    <location>
        <begin position="597"/>
        <end position="638"/>
    </location>
</feature>
<keyword evidence="3 6" id="KW-0547">Nucleotide-binding</keyword>
<dbReference type="InterPro" id="IPR011009">
    <property type="entry name" value="Kinase-like_dom_sf"/>
</dbReference>
<reference evidence="10" key="1">
    <citation type="journal article" date="2019" name="Int. J. Syst. Evol. Microbiol.">
        <title>The Global Catalogue of Microorganisms (GCM) 10K type strain sequencing project: providing services to taxonomists for standard genome sequencing and annotation.</title>
        <authorList>
            <consortium name="The Broad Institute Genomics Platform"/>
            <consortium name="The Broad Institute Genome Sequencing Center for Infectious Disease"/>
            <person name="Wu L."/>
            <person name="Ma J."/>
        </authorList>
    </citation>
    <scope>NUCLEOTIDE SEQUENCE [LARGE SCALE GENOMIC DNA]</scope>
    <source>
        <strain evidence="10">JCM 9377</strain>
    </source>
</reference>
<dbReference type="InterPro" id="IPR000719">
    <property type="entry name" value="Prot_kinase_dom"/>
</dbReference>
<dbReference type="InterPro" id="IPR020472">
    <property type="entry name" value="WD40_PAC1"/>
</dbReference>
<evidence type="ECO:0000256" key="1">
    <source>
        <dbReference type="ARBA" id="ARBA00022574"/>
    </source>
</evidence>
<dbReference type="PROSITE" id="PS00108">
    <property type="entry name" value="PROTEIN_KINASE_ST"/>
    <property type="match status" value="1"/>
</dbReference>
<keyword evidence="4 6" id="KW-0067">ATP-binding</keyword>
<keyword evidence="1 5" id="KW-0853">WD repeat</keyword>
<comment type="caution">
    <text evidence="9">The sequence shown here is derived from an EMBL/GenBank/DDBJ whole genome shotgun (WGS) entry which is preliminary data.</text>
</comment>
<feature type="repeat" description="WD" evidence="5">
    <location>
        <begin position="471"/>
        <end position="512"/>
    </location>
</feature>
<name>A0ABP6QLD4_9ACTN</name>
<feature type="compositionally biased region" description="Low complexity" evidence="7">
    <location>
        <begin position="283"/>
        <end position="297"/>
    </location>
</feature>
<dbReference type="SMART" id="SM00320">
    <property type="entry name" value="WD40"/>
    <property type="match status" value="7"/>
</dbReference>
<dbReference type="InterPro" id="IPR019775">
    <property type="entry name" value="WD40_repeat_CS"/>
</dbReference>
<dbReference type="PROSITE" id="PS50294">
    <property type="entry name" value="WD_REPEATS_REGION"/>
    <property type="match status" value="5"/>
</dbReference>
<dbReference type="InterPro" id="IPR008271">
    <property type="entry name" value="Ser/Thr_kinase_AS"/>
</dbReference>
<dbReference type="EMBL" id="BAAAUV010000024">
    <property type="protein sequence ID" value="GAA3233188.1"/>
    <property type="molecule type" value="Genomic_DNA"/>
</dbReference>
<feature type="repeat" description="WD" evidence="5">
    <location>
        <begin position="681"/>
        <end position="712"/>
    </location>
</feature>
<feature type="region of interest" description="Disordered" evidence="7">
    <location>
        <begin position="283"/>
        <end position="384"/>
    </location>
</feature>
<dbReference type="Proteomes" id="UP001501237">
    <property type="component" value="Unassembled WGS sequence"/>
</dbReference>
<feature type="compositionally biased region" description="Pro residues" evidence="7">
    <location>
        <begin position="310"/>
        <end position="319"/>
    </location>
</feature>
<evidence type="ECO:0000256" key="5">
    <source>
        <dbReference type="PROSITE-ProRule" id="PRU00221"/>
    </source>
</evidence>
<dbReference type="PRINTS" id="PR00320">
    <property type="entry name" value="GPROTEINBRPT"/>
</dbReference>
<evidence type="ECO:0000256" key="7">
    <source>
        <dbReference type="SAM" id="MobiDB-lite"/>
    </source>
</evidence>
<dbReference type="Gene3D" id="2.130.10.10">
    <property type="entry name" value="YVTN repeat-like/Quinoprotein amine dehydrogenase"/>
    <property type="match status" value="3"/>
</dbReference>
<evidence type="ECO:0000313" key="9">
    <source>
        <dbReference type="EMBL" id="GAA3233188.1"/>
    </source>
</evidence>
<evidence type="ECO:0000256" key="4">
    <source>
        <dbReference type="ARBA" id="ARBA00022840"/>
    </source>
</evidence>
<dbReference type="PROSITE" id="PS50082">
    <property type="entry name" value="WD_REPEATS_2"/>
    <property type="match status" value="7"/>
</dbReference>
<evidence type="ECO:0000256" key="6">
    <source>
        <dbReference type="PROSITE-ProRule" id="PRU10141"/>
    </source>
</evidence>
<feature type="repeat" description="WD" evidence="5">
    <location>
        <begin position="639"/>
        <end position="680"/>
    </location>
</feature>
<dbReference type="InterPro" id="IPR001680">
    <property type="entry name" value="WD40_rpt"/>
</dbReference>
<dbReference type="PANTHER" id="PTHR19848">
    <property type="entry name" value="WD40 REPEAT PROTEIN"/>
    <property type="match status" value="1"/>
</dbReference>
<dbReference type="InterPro" id="IPR015943">
    <property type="entry name" value="WD40/YVTN_repeat-like_dom_sf"/>
</dbReference>
<accession>A0ABP6QLD4</accession>
<dbReference type="InterPro" id="IPR011047">
    <property type="entry name" value="Quinoprotein_ADH-like_sf"/>
</dbReference>
<dbReference type="PROSITE" id="PS00107">
    <property type="entry name" value="PROTEIN_KINASE_ATP"/>
    <property type="match status" value="1"/>
</dbReference>
<dbReference type="CDD" id="cd14014">
    <property type="entry name" value="STKc_PknB_like"/>
    <property type="match status" value="1"/>
</dbReference>
<evidence type="ECO:0000256" key="2">
    <source>
        <dbReference type="ARBA" id="ARBA00022737"/>
    </source>
</evidence>
<feature type="repeat" description="WD" evidence="5">
    <location>
        <begin position="431"/>
        <end position="459"/>
    </location>
</feature>
<dbReference type="Gene3D" id="1.10.510.10">
    <property type="entry name" value="Transferase(Phosphotransferase) domain 1"/>
    <property type="match status" value="1"/>
</dbReference>
<organism evidence="9 10">
    <name type="scientific">Actinocorallia longicatena</name>
    <dbReference type="NCBI Taxonomy" id="111803"/>
    <lineage>
        <taxon>Bacteria</taxon>
        <taxon>Bacillati</taxon>
        <taxon>Actinomycetota</taxon>
        <taxon>Actinomycetes</taxon>
        <taxon>Streptosporangiales</taxon>
        <taxon>Thermomonosporaceae</taxon>
        <taxon>Actinocorallia</taxon>
    </lineage>
</organism>
<dbReference type="SUPFAM" id="SSF50998">
    <property type="entry name" value="Quinoprotein alcohol dehydrogenase-like"/>
    <property type="match status" value="1"/>
</dbReference>
<evidence type="ECO:0000256" key="3">
    <source>
        <dbReference type="ARBA" id="ARBA00022741"/>
    </source>
</evidence>
<dbReference type="PROSITE" id="PS50011">
    <property type="entry name" value="PROTEIN_KINASE_DOM"/>
    <property type="match status" value="1"/>
</dbReference>
<dbReference type="InterPro" id="IPR017441">
    <property type="entry name" value="Protein_kinase_ATP_BS"/>
</dbReference>
<protein>
    <recommendedName>
        <fullName evidence="8">Protein kinase domain-containing protein</fullName>
    </recommendedName>
</protein>
<proteinExistence type="predicted"/>
<feature type="binding site" evidence="6">
    <location>
        <position position="51"/>
    </location>
    <ligand>
        <name>ATP</name>
        <dbReference type="ChEBI" id="CHEBI:30616"/>
    </ligand>
</feature>
<dbReference type="PANTHER" id="PTHR19848:SF8">
    <property type="entry name" value="F-BOX AND WD REPEAT DOMAIN CONTAINING 7"/>
    <property type="match status" value="1"/>
</dbReference>
<feature type="repeat" description="WD" evidence="5">
    <location>
        <begin position="513"/>
        <end position="554"/>
    </location>
</feature>
<feature type="domain" description="Protein kinase" evidence="8">
    <location>
        <begin position="22"/>
        <end position="281"/>
    </location>
</feature>